<reference evidence="2" key="1">
    <citation type="submission" date="2024-03" db="EMBL/GenBank/DDBJ databases">
        <title>WGS assembly of Saponaria officinalis var. Norfolk2.</title>
        <authorList>
            <person name="Jenkins J."/>
            <person name="Shu S."/>
            <person name="Grimwood J."/>
            <person name="Barry K."/>
            <person name="Goodstein D."/>
            <person name="Schmutz J."/>
            <person name="Leebens-Mack J."/>
            <person name="Osbourn A."/>
        </authorList>
    </citation>
    <scope>NUCLEOTIDE SEQUENCE [LARGE SCALE GENOMIC DNA]</scope>
    <source>
        <strain evidence="2">JIC</strain>
    </source>
</reference>
<evidence type="ECO:0000256" key="1">
    <source>
        <dbReference type="SAM" id="MobiDB-lite"/>
    </source>
</evidence>
<keyword evidence="3" id="KW-1185">Reference proteome</keyword>
<dbReference type="AlphaFoldDB" id="A0AAW1MN81"/>
<name>A0AAW1MN81_SAPOF</name>
<dbReference type="Proteomes" id="UP001443914">
    <property type="component" value="Unassembled WGS sequence"/>
</dbReference>
<accession>A0AAW1MN81</accession>
<evidence type="ECO:0000313" key="2">
    <source>
        <dbReference type="EMBL" id="KAK9748630.1"/>
    </source>
</evidence>
<dbReference type="EMBL" id="JBDFQZ010000002">
    <property type="protein sequence ID" value="KAK9748630.1"/>
    <property type="molecule type" value="Genomic_DNA"/>
</dbReference>
<feature type="region of interest" description="Disordered" evidence="1">
    <location>
        <begin position="278"/>
        <end position="313"/>
    </location>
</feature>
<gene>
    <name evidence="2" type="ORF">RND81_02G070500</name>
</gene>
<protein>
    <submittedName>
        <fullName evidence="2">Uncharacterized protein</fullName>
    </submittedName>
</protein>
<evidence type="ECO:0000313" key="3">
    <source>
        <dbReference type="Proteomes" id="UP001443914"/>
    </source>
</evidence>
<organism evidence="2 3">
    <name type="scientific">Saponaria officinalis</name>
    <name type="common">Common soapwort</name>
    <name type="synonym">Lychnis saponaria</name>
    <dbReference type="NCBI Taxonomy" id="3572"/>
    <lineage>
        <taxon>Eukaryota</taxon>
        <taxon>Viridiplantae</taxon>
        <taxon>Streptophyta</taxon>
        <taxon>Embryophyta</taxon>
        <taxon>Tracheophyta</taxon>
        <taxon>Spermatophyta</taxon>
        <taxon>Magnoliopsida</taxon>
        <taxon>eudicotyledons</taxon>
        <taxon>Gunneridae</taxon>
        <taxon>Pentapetalae</taxon>
        <taxon>Caryophyllales</taxon>
        <taxon>Caryophyllaceae</taxon>
        <taxon>Caryophylleae</taxon>
        <taxon>Saponaria</taxon>
    </lineage>
</organism>
<proteinExistence type="predicted"/>
<comment type="caution">
    <text evidence="2">The sequence shown here is derived from an EMBL/GenBank/DDBJ whole genome shotgun (WGS) entry which is preliminary data.</text>
</comment>
<sequence>MAAPSTKVTIPFCPLLQHITDNLKFPCPIYEVLDEAHNSVVVSVKTDCGPISYSYEGGPALTLADSCEKAAQRAVRDLMTKFGVVVEDITLNKRLALQQCADYYRLKSIALEKLETPVPTHTPRLTTSNLPIPKISVSVDYMSVLRTIYRHCKISSTPVETVEHSSGVYTSWMTITAPNQFPPGTCIFSDRCGDLVKAKNSLAKKAIEYLMPLYGIEIVDANYNPEADRYAAVACALERETYLTLRERVLGIIEEVKPSCLLVEGDCATPRSSPFQITAINSPPLPPKKRKNREASGSQSFVPAHPNGPPVFFKVPPSLDTVISRTKKGVP</sequence>